<dbReference type="PROSITE" id="PS51257">
    <property type="entry name" value="PROKAR_LIPOPROTEIN"/>
    <property type="match status" value="1"/>
</dbReference>
<evidence type="ECO:0000256" key="1">
    <source>
        <dbReference type="SAM" id="SignalP"/>
    </source>
</evidence>
<evidence type="ECO:0000313" key="3">
    <source>
        <dbReference type="Proteomes" id="UP001500880"/>
    </source>
</evidence>
<feature type="signal peptide" evidence="1">
    <location>
        <begin position="1"/>
        <end position="22"/>
    </location>
</feature>
<keyword evidence="1" id="KW-0732">Signal</keyword>
<reference evidence="2 3" key="1">
    <citation type="journal article" date="2019" name="Int. J. Syst. Evol. Microbiol.">
        <title>The Global Catalogue of Microorganisms (GCM) 10K type strain sequencing project: providing services to taxonomists for standard genome sequencing and annotation.</title>
        <authorList>
            <consortium name="The Broad Institute Genomics Platform"/>
            <consortium name="The Broad Institute Genome Sequencing Center for Infectious Disease"/>
            <person name="Wu L."/>
            <person name="Ma J."/>
        </authorList>
    </citation>
    <scope>NUCLEOTIDE SEQUENCE [LARGE SCALE GENOMIC DNA]</scope>
    <source>
        <strain evidence="2 3">JCM 12389</strain>
    </source>
</reference>
<comment type="caution">
    <text evidence="2">The sequence shown here is derived from an EMBL/GenBank/DDBJ whole genome shotgun (WGS) entry which is preliminary data.</text>
</comment>
<name>A0ABN1BL87_9BACI</name>
<feature type="chain" id="PRO_5046923935" description="Lipoprotein" evidence="1">
    <location>
        <begin position="23"/>
        <end position="259"/>
    </location>
</feature>
<dbReference type="Proteomes" id="UP001500880">
    <property type="component" value="Unassembled WGS sequence"/>
</dbReference>
<evidence type="ECO:0008006" key="4">
    <source>
        <dbReference type="Google" id="ProtNLM"/>
    </source>
</evidence>
<accession>A0ABN1BL87</accession>
<sequence>MKRIFILTLLLVPLFITGCGTAEIPEDVFQQALKESENIQSFQVDMEMEQKIKMSDMNQSLPMSMTSKTKVQVDPEAMYQEMDMMGQKVKVYYVNDEFYLKPSDEENWMKAPQEVVDQINQLTQSQHSPNEQLSQLEEFVDELNMEEKKNNYVFSITASGDKMKSYVLEQLRQNELPDQQFTEKQLQNITIHDVEISLEVDKETYYPQTYSMSMKTNSKQNGKTTKTDTAIDATYSQFNQIGDIKLPENVKNNAKELKP</sequence>
<protein>
    <recommendedName>
        <fullName evidence="4">Lipoprotein</fullName>
    </recommendedName>
</protein>
<dbReference type="Gene3D" id="2.50.20.20">
    <property type="match status" value="1"/>
</dbReference>
<dbReference type="RefSeq" id="WP_343842707.1">
    <property type="nucleotide sequence ID" value="NZ_BAAADO010000006.1"/>
</dbReference>
<organism evidence="2 3">
    <name type="scientific">Salinibacillus aidingensis</name>
    <dbReference type="NCBI Taxonomy" id="237684"/>
    <lineage>
        <taxon>Bacteria</taxon>
        <taxon>Bacillati</taxon>
        <taxon>Bacillota</taxon>
        <taxon>Bacilli</taxon>
        <taxon>Bacillales</taxon>
        <taxon>Bacillaceae</taxon>
        <taxon>Salinibacillus</taxon>
    </lineage>
</organism>
<keyword evidence="3" id="KW-1185">Reference proteome</keyword>
<gene>
    <name evidence="2" type="ORF">GCM10008986_29550</name>
</gene>
<proteinExistence type="predicted"/>
<evidence type="ECO:0000313" key="2">
    <source>
        <dbReference type="EMBL" id="GAA0500333.1"/>
    </source>
</evidence>
<dbReference type="EMBL" id="BAAADO010000006">
    <property type="protein sequence ID" value="GAA0500333.1"/>
    <property type="molecule type" value="Genomic_DNA"/>
</dbReference>
<dbReference type="InterPro" id="IPR046720">
    <property type="entry name" value="DUF6612"/>
</dbReference>
<dbReference type="Pfam" id="PF20316">
    <property type="entry name" value="DUF6612"/>
    <property type="match status" value="1"/>
</dbReference>